<dbReference type="InterPro" id="IPR055173">
    <property type="entry name" value="NrdR-like_N"/>
</dbReference>
<comment type="caution">
    <text evidence="12">The sequence shown here is derived from an EMBL/GenBank/DDBJ whole genome shotgun (WGS) entry which is preliminary data.</text>
</comment>
<evidence type="ECO:0000256" key="3">
    <source>
        <dbReference type="ARBA" id="ARBA00022741"/>
    </source>
</evidence>
<evidence type="ECO:0000256" key="2">
    <source>
        <dbReference type="ARBA" id="ARBA00022491"/>
    </source>
</evidence>
<dbReference type="HAMAP" id="MF_00440">
    <property type="entry name" value="NrdR"/>
    <property type="match status" value="1"/>
</dbReference>
<keyword evidence="13" id="KW-1185">Reference proteome</keyword>
<evidence type="ECO:0000256" key="1">
    <source>
        <dbReference type="ARBA" id="ARBA00019284"/>
    </source>
</evidence>
<evidence type="ECO:0000256" key="10">
    <source>
        <dbReference type="SAM" id="MobiDB-lite"/>
    </source>
</evidence>
<dbReference type="Pfam" id="PF03477">
    <property type="entry name" value="ATP-cone"/>
    <property type="match status" value="1"/>
</dbReference>
<sequence>GRSCWRSSWRPTRGGRAVWRCGLRAGLVPAWRAGWRGRWGVSSRGRRRPASHGRWRSRCSGRSAVGRHGHEHVVCHAGIRHRCRCRRRDSPDGTGRRGRGRADAGRRGRLPCRVSARRHGAVRRDRRSSSWCRPGAAPVVVRAGDGAGPGVHGAGRPAIRQYARSGKQRGGPSARRRDGPAGAFGGSEPVVKCPFCSHLEDRVVDSRESKEGDVIRRRRECLACGRRFTSYERMEDIPYMVVKKDGSREPFNRQKLIAGMLRACEKRPVSVSALEAVANRVEANLQDRSEKEMSAAEVGSLVMEELKRLDKVAYVRFASVYRHFRDVGEFMTELRGLLDAKDS</sequence>
<proteinExistence type="inferred from homology"/>
<dbReference type="Pfam" id="PF22811">
    <property type="entry name" value="Zn_ribbon_NrdR"/>
    <property type="match status" value="1"/>
</dbReference>
<keyword evidence="6" id="KW-0238">DNA-binding</keyword>
<keyword evidence="4 9" id="KW-0067">ATP-binding</keyword>
<dbReference type="PANTHER" id="PTHR30455">
    <property type="entry name" value="TRANSCRIPTIONAL REPRESSOR NRDR"/>
    <property type="match status" value="1"/>
</dbReference>
<organism evidence="12 13">
    <name type="scientific">Geodia barretti</name>
    <name type="common">Barrett's horny sponge</name>
    <dbReference type="NCBI Taxonomy" id="519541"/>
    <lineage>
        <taxon>Eukaryota</taxon>
        <taxon>Metazoa</taxon>
        <taxon>Porifera</taxon>
        <taxon>Demospongiae</taxon>
        <taxon>Heteroscleromorpha</taxon>
        <taxon>Tetractinellida</taxon>
        <taxon>Astrophorina</taxon>
        <taxon>Geodiidae</taxon>
        <taxon>Geodia</taxon>
    </lineage>
</organism>
<accession>A0AA35TK47</accession>
<gene>
    <name evidence="12" type="ORF">GBAR_LOCUS27257</name>
</gene>
<dbReference type="PANTHER" id="PTHR30455:SF2">
    <property type="entry name" value="TRANSCRIPTIONAL REPRESSOR NRDR"/>
    <property type="match status" value="1"/>
</dbReference>
<dbReference type="GO" id="GO:0045892">
    <property type="term" value="P:negative regulation of DNA-templated transcription"/>
    <property type="evidence" value="ECO:0007669"/>
    <property type="project" value="InterPro"/>
</dbReference>
<evidence type="ECO:0000256" key="5">
    <source>
        <dbReference type="ARBA" id="ARBA00023015"/>
    </source>
</evidence>
<evidence type="ECO:0000313" key="12">
    <source>
        <dbReference type="EMBL" id="CAI8049499.1"/>
    </source>
</evidence>
<feature type="region of interest" description="Disordered" evidence="10">
    <location>
        <begin position="163"/>
        <end position="185"/>
    </location>
</feature>
<evidence type="ECO:0000256" key="7">
    <source>
        <dbReference type="ARBA" id="ARBA00023163"/>
    </source>
</evidence>
<evidence type="ECO:0000313" key="13">
    <source>
        <dbReference type="Proteomes" id="UP001174909"/>
    </source>
</evidence>
<evidence type="ECO:0000256" key="6">
    <source>
        <dbReference type="ARBA" id="ARBA00023125"/>
    </source>
</evidence>
<feature type="region of interest" description="Disordered" evidence="10">
    <location>
        <begin position="86"/>
        <end position="107"/>
    </location>
</feature>
<dbReference type="GO" id="GO:0005524">
    <property type="term" value="F:ATP binding"/>
    <property type="evidence" value="ECO:0007669"/>
    <property type="project" value="UniProtKB-UniRule"/>
</dbReference>
<dbReference type="EMBL" id="CASHTH010003799">
    <property type="protein sequence ID" value="CAI8049499.1"/>
    <property type="molecule type" value="Genomic_DNA"/>
</dbReference>
<dbReference type="AlphaFoldDB" id="A0AA35TK47"/>
<keyword evidence="7" id="KW-0804">Transcription</keyword>
<dbReference type="InterPro" id="IPR005144">
    <property type="entry name" value="ATP-cone_dom"/>
</dbReference>
<feature type="compositionally biased region" description="Basic and acidic residues" evidence="10">
    <location>
        <begin position="88"/>
        <end position="106"/>
    </location>
</feature>
<reference evidence="12" key="1">
    <citation type="submission" date="2023-03" db="EMBL/GenBank/DDBJ databases">
        <authorList>
            <person name="Steffen K."/>
            <person name="Cardenas P."/>
        </authorList>
    </citation>
    <scope>NUCLEOTIDE SEQUENCE</scope>
</reference>
<dbReference type="Proteomes" id="UP001174909">
    <property type="component" value="Unassembled WGS sequence"/>
</dbReference>
<dbReference type="GO" id="GO:0008270">
    <property type="term" value="F:zinc ion binding"/>
    <property type="evidence" value="ECO:0007669"/>
    <property type="project" value="InterPro"/>
</dbReference>
<feature type="non-terminal residue" evidence="12">
    <location>
        <position position="1"/>
    </location>
</feature>
<dbReference type="InterPro" id="IPR003796">
    <property type="entry name" value="RNR_NrdR-like"/>
</dbReference>
<keyword evidence="3 9" id="KW-0547">Nucleotide-binding</keyword>
<protein>
    <recommendedName>
        <fullName evidence="1">Ribonucleoside-diphosphate reductase large subunit</fullName>
    </recommendedName>
    <alternativeName>
        <fullName evidence="8">Ribonucleotide reductase large subunit</fullName>
    </alternativeName>
</protein>
<evidence type="ECO:0000259" key="11">
    <source>
        <dbReference type="PROSITE" id="PS51161"/>
    </source>
</evidence>
<evidence type="ECO:0000256" key="9">
    <source>
        <dbReference type="PROSITE-ProRule" id="PRU00492"/>
    </source>
</evidence>
<evidence type="ECO:0000256" key="8">
    <source>
        <dbReference type="ARBA" id="ARBA00031255"/>
    </source>
</evidence>
<keyword evidence="2" id="KW-0678">Repressor</keyword>
<dbReference type="GO" id="GO:0003677">
    <property type="term" value="F:DNA binding"/>
    <property type="evidence" value="ECO:0007669"/>
    <property type="project" value="UniProtKB-KW"/>
</dbReference>
<feature type="domain" description="ATP-cone" evidence="11">
    <location>
        <begin position="239"/>
        <end position="329"/>
    </location>
</feature>
<evidence type="ECO:0000256" key="4">
    <source>
        <dbReference type="ARBA" id="ARBA00022840"/>
    </source>
</evidence>
<dbReference type="NCBIfam" id="TIGR00244">
    <property type="entry name" value="transcriptional regulator NrdR"/>
    <property type="match status" value="1"/>
</dbReference>
<dbReference type="PROSITE" id="PS51161">
    <property type="entry name" value="ATP_CONE"/>
    <property type="match status" value="1"/>
</dbReference>
<keyword evidence="5" id="KW-0805">Transcription regulation</keyword>
<name>A0AA35TK47_GEOBA</name>